<gene>
    <name evidence="6" type="ORF">LTR84_000889</name>
</gene>
<dbReference type="GO" id="GO:0003735">
    <property type="term" value="F:structural constituent of ribosome"/>
    <property type="evidence" value="ECO:0007669"/>
    <property type="project" value="InterPro"/>
</dbReference>
<evidence type="ECO:0000256" key="4">
    <source>
        <dbReference type="SAM" id="MobiDB-lite"/>
    </source>
</evidence>
<accession>A0AAV9NRV5</accession>
<dbReference type="GO" id="GO:0005840">
    <property type="term" value="C:ribosome"/>
    <property type="evidence" value="ECO:0007669"/>
    <property type="project" value="UniProtKB-KW"/>
</dbReference>
<protein>
    <recommendedName>
        <fullName evidence="5">Ribosomal eL28/Mak16 domain-containing protein</fullName>
    </recommendedName>
</protein>
<comment type="similarity">
    <text evidence="1">Belongs to the eukaryotic ribosomal protein eL28 family.</text>
</comment>
<keyword evidence="7" id="KW-1185">Reference proteome</keyword>
<feature type="compositionally biased region" description="Basic residues" evidence="4">
    <location>
        <begin position="160"/>
        <end position="170"/>
    </location>
</feature>
<feature type="region of interest" description="Disordered" evidence="4">
    <location>
        <begin position="70"/>
        <end position="92"/>
    </location>
</feature>
<sequence>MSAPSNVSGDLIWEVVRNNNAFLVKRKSAGGVQFSRDPFNLTNKHSRKHAGFVNNKAVALHLNEKGGVTLQTKKSNSHNKPASSSNTHAYKKGTTNRRCVQISGNVKLTYADDFYRTYASVAGAVGKGSYRSDLNKDAVARASALKKSQQPKKDAPEKKSRGKKASKTEA</sequence>
<dbReference type="Proteomes" id="UP001358417">
    <property type="component" value="Unassembled WGS sequence"/>
</dbReference>
<dbReference type="GeneID" id="89969111"/>
<keyword evidence="2" id="KW-0689">Ribosomal protein</keyword>
<dbReference type="Pfam" id="PF01778">
    <property type="entry name" value="Ribosomal_L28e"/>
    <property type="match status" value="1"/>
</dbReference>
<reference evidence="6 7" key="1">
    <citation type="submission" date="2023-08" db="EMBL/GenBank/DDBJ databases">
        <title>Black Yeasts Isolated from many extreme environments.</title>
        <authorList>
            <person name="Coleine C."/>
            <person name="Stajich J.E."/>
            <person name="Selbmann L."/>
        </authorList>
    </citation>
    <scope>NUCLEOTIDE SEQUENCE [LARGE SCALE GENOMIC DNA]</scope>
    <source>
        <strain evidence="6 7">CCFEE 5792</strain>
    </source>
</reference>
<dbReference type="InterPro" id="IPR029004">
    <property type="entry name" value="Ribosomal_eL28/Mak16"/>
</dbReference>
<dbReference type="EMBL" id="JAVRRD010000001">
    <property type="protein sequence ID" value="KAK5065054.1"/>
    <property type="molecule type" value="Genomic_DNA"/>
</dbReference>
<evidence type="ECO:0000313" key="7">
    <source>
        <dbReference type="Proteomes" id="UP001358417"/>
    </source>
</evidence>
<feature type="region of interest" description="Disordered" evidence="4">
    <location>
        <begin position="141"/>
        <end position="170"/>
    </location>
</feature>
<evidence type="ECO:0000256" key="3">
    <source>
        <dbReference type="ARBA" id="ARBA00023274"/>
    </source>
</evidence>
<feature type="domain" description="Ribosomal eL28/Mak16" evidence="5">
    <location>
        <begin position="11"/>
        <end position="148"/>
    </location>
</feature>
<dbReference type="Gene3D" id="3.30.390.110">
    <property type="match status" value="1"/>
</dbReference>
<evidence type="ECO:0000313" key="6">
    <source>
        <dbReference type="EMBL" id="KAK5065054.1"/>
    </source>
</evidence>
<organism evidence="6 7">
    <name type="scientific">Exophiala bonariae</name>
    <dbReference type="NCBI Taxonomy" id="1690606"/>
    <lineage>
        <taxon>Eukaryota</taxon>
        <taxon>Fungi</taxon>
        <taxon>Dikarya</taxon>
        <taxon>Ascomycota</taxon>
        <taxon>Pezizomycotina</taxon>
        <taxon>Eurotiomycetes</taxon>
        <taxon>Chaetothyriomycetidae</taxon>
        <taxon>Chaetothyriales</taxon>
        <taxon>Herpotrichiellaceae</taxon>
        <taxon>Exophiala</taxon>
    </lineage>
</organism>
<dbReference type="InterPro" id="IPR002672">
    <property type="entry name" value="Ribosomal_eL28"/>
</dbReference>
<dbReference type="GO" id="GO:1990904">
    <property type="term" value="C:ribonucleoprotein complex"/>
    <property type="evidence" value="ECO:0007669"/>
    <property type="project" value="UniProtKB-KW"/>
</dbReference>
<keyword evidence="3" id="KW-0687">Ribonucleoprotein</keyword>
<proteinExistence type="inferred from homology"/>
<evidence type="ECO:0000259" key="5">
    <source>
        <dbReference type="Pfam" id="PF01778"/>
    </source>
</evidence>
<evidence type="ECO:0000256" key="1">
    <source>
        <dbReference type="ARBA" id="ARBA00007926"/>
    </source>
</evidence>
<dbReference type="GO" id="GO:0006412">
    <property type="term" value="P:translation"/>
    <property type="evidence" value="ECO:0007669"/>
    <property type="project" value="InterPro"/>
</dbReference>
<dbReference type="RefSeq" id="XP_064712378.1">
    <property type="nucleotide sequence ID" value="XM_064844518.1"/>
</dbReference>
<comment type="caution">
    <text evidence="6">The sequence shown here is derived from an EMBL/GenBank/DDBJ whole genome shotgun (WGS) entry which is preliminary data.</text>
</comment>
<name>A0AAV9NRV5_9EURO</name>
<dbReference type="PANTHER" id="PTHR10544">
    <property type="entry name" value="60S RIBOSOMAL PROTEIN L28"/>
    <property type="match status" value="1"/>
</dbReference>
<feature type="compositionally biased region" description="Polar residues" evidence="4">
    <location>
        <begin position="70"/>
        <end position="88"/>
    </location>
</feature>
<evidence type="ECO:0000256" key="2">
    <source>
        <dbReference type="ARBA" id="ARBA00022980"/>
    </source>
</evidence>
<dbReference type="AlphaFoldDB" id="A0AAV9NRV5"/>